<dbReference type="GO" id="GO:0061511">
    <property type="term" value="P:centriole elongation"/>
    <property type="evidence" value="ECO:0007669"/>
    <property type="project" value="TreeGrafter"/>
</dbReference>
<dbReference type="PANTHER" id="PTHR10331:SF6">
    <property type="entry name" value="SPINDLE ASSEMBLY ABNORMAL 4"/>
    <property type="match status" value="1"/>
</dbReference>
<dbReference type="OrthoDB" id="10252174at2759"/>
<dbReference type="AlphaFoldDB" id="A0A835CPG9"/>
<evidence type="ECO:0008006" key="8">
    <source>
        <dbReference type="Google" id="ProtNLM"/>
    </source>
</evidence>
<keyword evidence="2" id="KW-0175">Coiled coil</keyword>
<dbReference type="GO" id="GO:0060271">
    <property type="term" value="P:cilium assembly"/>
    <property type="evidence" value="ECO:0007669"/>
    <property type="project" value="TreeGrafter"/>
</dbReference>
<feature type="compositionally biased region" description="Basic and acidic residues" evidence="3">
    <location>
        <begin position="312"/>
        <end position="327"/>
    </location>
</feature>
<dbReference type="GO" id="GO:0005814">
    <property type="term" value="C:centriole"/>
    <property type="evidence" value="ECO:0007669"/>
    <property type="project" value="TreeGrafter"/>
</dbReference>
<feature type="compositionally biased region" description="Basic and acidic residues" evidence="3">
    <location>
        <begin position="785"/>
        <end position="800"/>
    </location>
</feature>
<evidence type="ECO:0000256" key="1">
    <source>
        <dbReference type="ARBA" id="ARBA00005627"/>
    </source>
</evidence>
<dbReference type="Pfam" id="PF07202">
    <property type="entry name" value="Tcp10_C"/>
    <property type="match status" value="2"/>
</dbReference>
<gene>
    <name evidence="6" type="ORF">HCN44_000424</name>
</gene>
<protein>
    <recommendedName>
        <fullName evidence="8">Centromere protein J</fullName>
    </recommendedName>
</protein>
<feature type="region of interest" description="Disordered" evidence="3">
    <location>
        <begin position="290"/>
        <end position="327"/>
    </location>
</feature>
<feature type="coiled-coil region" evidence="2">
    <location>
        <begin position="15"/>
        <end position="47"/>
    </location>
</feature>
<dbReference type="InterPro" id="IPR047002">
    <property type="entry name" value="Tcp10_C_sf"/>
</dbReference>
<dbReference type="InterPro" id="IPR026581">
    <property type="entry name" value="TCP10L/CENPJ"/>
</dbReference>
<feature type="domain" description="CENPJ tubulin-binding region" evidence="5">
    <location>
        <begin position="179"/>
        <end position="223"/>
    </location>
</feature>
<feature type="region of interest" description="Disordered" evidence="3">
    <location>
        <begin position="775"/>
        <end position="806"/>
    </location>
</feature>
<comment type="caution">
    <text evidence="6">The sequence shown here is derived from an EMBL/GenBank/DDBJ whole genome shotgun (WGS) entry which is preliminary data.</text>
</comment>
<accession>A0A835CPG9</accession>
<proteinExistence type="inferred from homology"/>
<dbReference type="Pfam" id="PF25779">
    <property type="entry name" value="Tubulin-bind_CPAP"/>
    <property type="match status" value="1"/>
</dbReference>
<dbReference type="Proteomes" id="UP000639338">
    <property type="component" value="Unassembled WGS sequence"/>
</dbReference>
<name>A0A835CPG9_APHGI</name>
<evidence type="ECO:0000256" key="3">
    <source>
        <dbReference type="SAM" id="MobiDB-lite"/>
    </source>
</evidence>
<feature type="region of interest" description="Disordered" evidence="3">
    <location>
        <begin position="1231"/>
        <end position="1261"/>
    </location>
</feature>
<dbReference type="InterPro" id="IPR058029">
    <property type="entry name" value="Tubulin-bd_CENPJ"/>
</dbReference>
<evidence type="ECO:0000313" key="7">
    <source>
        <dbReference type="Proteomes" id="UP000639338"/>
    </source>
</evidence>
<comment type="similarity">
    <text evidence="1">Belongs to the TCP10 family.</text>
</comment>
<evidence type="ECO:0000259" key="4">
    <source>
        <dbReference type="Pfam" id="PF07202"/>
    </source>
</evidence>
<feature type="region of interest" description="Disordered" evidence="3">
    <location>
        <begin position="1032"/>
        <end position="1052"/>
    </location>
</feature>
<keyword evidence="7" id="KW-1185">Reference proteome</keyword>
<sequence length="1261" mass="146535">METEASIIIERLKILKKWQTSRQELLLQQQKEQRESLSKAYERTFEDIRLSIENNESVNDEVLTERHLSLNSDVNNNSLGSSLSNDNKSVIEISNLNDTNNELDFQLSAPQVFLRTVSDKTDDSPNEIQCDIYHLPTLKYQSTNEPETMFLNESKDTLINPSNNKILIIDDIPLPSLNKDFKTLLDEKLKVSEPSETNKVVSNKTNQVKQPFLRKGQGLARFRSNGINKISKNKNNNNNSIKSKCNYLPNSQNVETQISYVNGNKNKKISNSSSLDSKPDLNIPQLKYNADVSNDKTGRTPQSNYNNVNISRSDDSRQSDMDSSRLETREFEMLEEKVENSSFGSTSSTYIAFMQSTPLKTKNLKKQLSSHHVVMSSSIDEDCMDAGILNQSTPKIKISHSKRKKNSLQNDYLLSQLGSCSFLSNEMNENGTILRDIHDGIKTMVEQKANHRQANELETSMHVRFAEHNDYKTIRLNDTSILSNDYETSQMSYNDSSSDQSDSSQCSQLLAKSLIENSNNNSFHNYVDELSDHTTDDENSTLNNSFRTNYYQISSIKDVQNPQKNIYDITQYSKQIDDNEIDNKYQFKKSDDEINEIVFKSDLLKSRLLELEHEINIFRKENASLSIQRQKWYDERIKTEREFKLKEKQFIQKKIELEEQIQDEKKRLMREKVALENRIRDAKERCQLIKHEHEENQLLKKQFEELKNEFDEKERRWKVSQGQQRSQLRVLQMENLNLKQELQILQDVKRCNGKSKKYNIPTNTKAIHQINKLLDGKTSSSPNKDILEKKHESKETKKNQSDINLPSNINYDAVIDNNNEKIIIYEHLENYKHKNTRDLDEEEFQANTEKINHVVDDFTDDDIKNIQNSMPESETNEINTHFSDAKTMKESIINKKMPHMLDSISSKDCNSEVKSWQQKSRSIENLDRQSPSHGTYQQFVRKVINSQNDATEIVNNTENHFPLINLTKNHHEELMKPLAPMINHKTYTTVNSQSSPVHYDHENYRALNKIDQHFTLQTDKLTVNQQNYVDSDYNPRKEIKPLPRPSEDMTPRPDPVQVSHLSYMLSPGKSELNHFNPQDVRIVEHPDHINYWYPNGSLKKVYPDKNIIKLIYNNGDVRETLADGCVKYYYAASNTWHITYLNGFEFIEFSNGQQERRDIDGTVEVSFADGSKRLIKPNGEEKWTLADKTIAETFPNGDKILTLPNGQREIHTKDHKRREYADGTVKYVYPDGSQETRYSSGRVRKKDKDGNLIMDSYQPQR</sequence>
<feature type="compositionally biased region" description="Low complexity" evidence="3">
    <location>
        <begin position="228"/>
        <end position="244"/>
    </location>
</feature>
<feature type="region of interest" description="Disordered" evidence="3">
    <location>
        <begin position="228"/>
        <end position="248"/>
    </location>
</feature>
<feature type="coiled-coil region" evidence="2">
    <location>
        <begin position="601"/>
        <end position="748"/>
    </location>
</feature>
<dbReference type="PANTHER" id="PTHR10331">
    <property type="entry name" value="T COMPLEX PROTEIN 10"/>
    <property type="match status" value="1"/>
</dbReference>
<dbReference type="GO" id="GO:0005813">
    <property type="term" value="C:centrosome"/>
    <property type="evidence" value="ECO:0007669"/>
    <property type="project" value="TreeGrafter"/>
</dbReference>
<evidence type="ECO:0000259" key="5">
    <source>
        <dbReference type="Pfam" id="PF25779"/>
    </source>
</evidence>
<evidence type="ECO:0000313" key="6">
    <source>
        <dbReference type="EMBL" id="KAF7990619.1"/>
    </source>
</evidence>
<feature type="domain" description="Centromere protein J C-terminal" evidence="4">
    <location>
        <begin position="1177"/>
        <end position="1211"/>
    </location>
</feature>
<dbReference type="GO" id="GO:0015631">
    <property type="term" value="F:tubulin binding"/>
    <property type="evidence" value="ECO:0007669"/>
    <property type="project" value="TreeGrafter"/>
</dbReference>
<organism evidence="6 7">
    <name type="scientific">Aphidius gifuensis</name>
    <name type="common">Parasitoid wasp</name>
    <dbReference type="NCBI Taxonomy" id="684658"/>
    <lineage>
        <taxon>Eukaryota</taxon>
        <taxon>Metazoa</taxon>
        <taxon>Ecdysozoa</taxon>
        <taxon>Arthropoda</taxon>
        <taxon>Hexapoda</taxon>
        <taxon>Insecta</taxon>
        <taxon>Pterygota</taxon>
        <taxon>Neoptera</taxon>
        <taxon>Endopterygota</taxon>
        <taxon>Hymenoptera</taxon>
        <taxon>Apocrita</taxon>
        <taxon>Ichneumonoidea</taxon>
        <taxon>Braconidae</taxon>
        <taxon>Aphidiinae</taxon>
        <taxon>Aphidius</taxon>
    </lineage>
</organism>
<evidence type="ECO:0000256" key="2">
    <source>
        <dbReference type="SAM" id="Coils"/>
    </source>
</evidence>
<feature type="compositionally biased region" description="Polar residues" evidence="3">
    <location>
        <begin position="299"/>
        <end position="310"/>
    </location>
</feature>
<dbReference type="Gene3D" id="2.60.450.20">
    <property type="match status" value="1"/>
</dbReference>
<feature type="compositionally biased region" description="Basic and acidic residues" evidence="3">
    <location>
        <begin position="1033"/>
        <end position="1051"/>
    </location>
</feature>
<dbReference type="EMBL" id="JACMRX010000004">
    <property type="protein sequence ID" value="KAF7990619.1"/>
    <property type="molecule type" value="Genomic_DNA"/>
</dbReference>
<feature type="domain" description="Centromere protein J C-terminal" evidence="4">
    <location>
        <begin position="1216"/>
        <end position="1244"/>
    </location>
</feature>
<reference evidence="6 7" key="1">
    <citation type="submission" date="2020-08" db="EMBL/GenBank/DDBJ databases">
        <title>Aphidius gifuensis genome sequencing and assembly.</title>
        <authorList>
            <person name="Du Z."/>
        </authorList>
    </citation>
    <scope>NUCLEOTIDE SEQUENCE [LARGE SCALE GENOMIC DNA]</scope>
    <source>
        <strain evidence="6">YNYX2018</strain>
        <tissue evidence="6">Adults</tissue>
    </source>
</reference>
<dbReference type="InterPro" id="IPR009852">
    <property type="entry name" value="CENPJ_C_dom"/>
</dbReference>